<dbReference type="AlphaFoldDB" id="A0AAD7RSL3"/>
<feature type="region of interest" description="Disordered" evidence="1">
    <location>
        <begin position="43"/>
        <end position="105"/>
    </location>
</feature>
<sequence>MGRKKRSDSNGPKTFKEHSDSQPHLWSGGPCIWHSYGSAQISQGSKAEFTASSRPGGKDELTQPSVECAVQPKRDLARGTDIGYDGNRGQLPDLTGLEGEDRKLL</sequence>
<protein>
    <submittedName>
        <fullName evidence="2">Uncharacterized protein</fullName>
    </submittedName>
</protein>
<name>A0AAD7RSL3_9TELE</name>
<evidence type="ECO:0000313" key="2">
    <source>
        <dbReference type="EMBL" id="KAJ8389567.1"/>
    </source>
</evidence>
<feature type="region of interest" description="Disordered" evidence="1">
    <location>
        <begin position="1"/>
        <end position="29"/>
    </location>
</feature>
<accession>A0AAD7RSL3</accession>
<evidence type="ECO:0000313" key="3">
    <source>
        <dbReference type="Proteomes" id="UP001221898"/>
    </source>
</evidence>
<proteinExistence type="predicted"/>
<dbReference type="EMBL" id="JAINUG010000180">
    <property type="protein sequence ID" value="KAJ8389567.1"/>
    <property type="molecule type" value="Genomic_DNA"/>
</dbReference>
<dbReference type="Proteomes" id="UP001221898">
    <property type="component" value="Unassembled WGS sequence"/>
</dbReference>
<gene>
    <name evidence="2" type="ORF">AAFF_G00118040</name>
</gene>
<comment type="caution">
    <text evidence="2">The sequence shown here is derived from an EMBL/GenBank/DDBJ whole genome shotgun (WGS) entry which is preliminary data.</text>
</comment>
<organism evidence="2 3">
    <name type="scientific">Aldrovandia affinis</name>
    <dbReference type="NCBI Taxonomy" id="143900"/>
    <lineage>
        <taxon>Eukaryota</taxon>
        <taxon>Metazoa</taxon>
        <taxon>Chordata</taxon>
        <taxon>Craniata</taxon>
        <taxon>Vertebrata</taxon>
        <taxon>Euteleostomi</taxon>
        <taxon>Actinopterygii</taxon>
        <taxon>Neopterygii</taxon>
        <taxon>Teleostei</taxon>
        <taxon>Notacanthiformes</taxon>
        <taxon>Halosauridae</taxon>
        <taxon>Aldrovandia</taxon>
    </lineage>
</organism>
<keyword evidence="3" id="KW-1185">Reference proteome</keyword>
<reference evidence="2" key="1">
    <citation type="journal article" date="2023" name="Science">
        <title>Genome structures resolve the early diversification of teleost fishes.</title>
        <authorList>
            <person name="Parey E."/>
            <person name="Louis A."/>
            <person name="Montfort J."/>
            <person name="Bouchez O."/>
            <person name="Roques C."/>
            <person name="Iampietro C."/>
            <person name="Lluch J."/>
            <person name="Castinel A."/>
            <person name="Donnadieu C."/>
            <person name="Desvignes T."/>
            <person name="Floi Bucao C."/>
            <person name="Jouanno E."/>
            <person name="Wen M."/>
            <person name="Mejri S."/>
            <person name="Dirks R."/>
            <person name="Jansen H."/>
            <person name="Henkel C."/>
            <person name="Chen W.J."/>
            <person name="Zahm M."/>
            <person name="Cabau C."/>
            <person name="Klopp C."/>
            <person name="Thompson A.W."/>
            <person name="Robinson-Rechavi M."/>
            <person name="Braasch I."/>
            <person name="Lecointre G."/>
            <person name="Bobe J."/>
            <person name="Postlethwait J.H."/>
            <person name="Berthelot C."/>
            <person name="Roest Crollius H."/>
            <person name="Guiguen Y."/>
        </authorList>
    </citation>
    <scope>NUCLEOTIDE SEQUENCE</scope>
    <source>
        <strain evidence="2">NC1722</strain>
    </source>
</reference>
<feature type="compositionally biased region" description="Polar residues" evidence="1">
    <location>
        <begin position="43"/>
        <end position="53"/>
    </location>
</feature>
<evidence type="ECO:0000256" key="1">
    <source>
        <dbReference type="SAM" id="MobiDB-lite"/>
    </source>
</evidence>